<protein>
    <submittedName>
        <fullName evidence="1">Uncharacterized protein</fullName>
    </submittedName>
</protein>
<proteinExistence type="predicted"/>
<comment type="caution">
    <text evidence="1">The sequence shown here is derived from an EMBL/GenBank/DDBJ whole genome shotgun (WGS) entry which is preliminary data.</text>
</comment>
<dbReference type="AlphaFoldDB" id="A0AAD7IHU2"/>
<gene>
    <name evidence="1" type="ORF">DFH07DRAFT_837007</name>
</gene>
<organism evidence="1 2">
    <name type="scientific">Mycena maculata</name>
    <dbReference type="NCBI Taxonomy" id="230809"/>
    <lineage>
        <taxon>Eukaryota</taxon>
        <taxon>Fungi</taxon>
        <taxon>Dikarya</taxon>
        <taxon>Basidiomycota</taxon>
        <taxon>Agaricomycotina</taxon>
        <taxon>Agaricomycetes</taxon>
        <taxon>Agaricomycetidae</taxon>
        <taxon>Agaricales</taxon>
        <taxon>Marasmiineae</taxon>
        <taxon>Mycenaceae</taxon>
        <taxon>Mycena</taxon>
    </lineage>
</organism>
<evidence type="ECO:0000313" key="1">
    <source>
        <dbReference type="EMBL" id="KAJ7741930.1"/>
    </source>
</evidence>
<sequence>MNCAQHCRLFLVLSSPVVPLVEVASDDFLLGLAQRVPALLSCLQAYIRLSYGGLAVNVCAAFIFLDIAGEAFHQLQGHTIERLGIGTRPPRLVAKPPVRVASLRILHDTRNVFDTPTDIFLAWINIASQASRFFVVVVLPLFWAALPSTYLDTLFTIWAWGLSLASTAPTWGCTHTSFERTLLLSPVRGATGRRYGISIISCRLSFARPVFPYLFYSCAFCSHYHLIWSIEELQS</sequence>
<name>A0AAD7IHU2_9AGAR</name>
<evidence type="ECO:0000313" key="2">
    <source>
        <dbReference type="Proteomes" id="UP001215280"/>
    </source>
</evidence>
<reference evidence="1" key="1">
    <citation type="submission" date="2023-03" db="EMBL/GenBank/DDBJ databases">
        <title>Massive genome expansion in bonnet fungi (Mycena s.s.) driven by repeated elements and novel gene families across ecological guilds.</title>
        <authorList>
            <consortium name="Lawrence Berkeley National Laboratory"/>
            <person name="Harder C.B."/>
            <person name="Miyauchi S."/>
            <person name="Viragh M."/>
            <person name="Kuo A."/>
            <person name="Thoen E."/>
            <person name="Andreopoulos B."/>
            <person name="Lu D."/>
            <person name="Skrede I."/>
            <person name="Drula E."/>
            <person name="Henrissat B."/>
            <person name="Morin E."/>
            <person name="Kohler A."/>
            <person name="Barry K."/>
            <person name="LaButti K."/>
            <person name="Morin E."/>
            <person name="Salamov A."/>
            <person name="Lipzen A."/>
            <person name="Mereny Z."/>
            <person name="Hegedus B."/>
            <person name="Baldrian P."/>
            <person name="Stursova M."/>
            <person name="Weitz H."/>
            <person name="Taylor A."/>
            <person name="Grigoriev I.V."/>
            <person name="Nagy L.G."/>
            <person name="Martin F."/>
            <person name="Kauserud H."/>
        </authorList>
    </citation>
    <scope>NUCLEOTIDE SEQUENCE</scope>
    <source>
        <strain evidence="1">CBHHK188m</strain>
    </source>
</reference>
<accession>A0AAD7IHU2</accession>
<dbReference type="EMBL" id="JARJLG010000120">
    <property type="protein sequence ID" value="KAJ7741930.1"/>
    <property type="molecule type" value="Genomic_DNA"/>
</dbReference>
<keyword evidence="2" id="KW-1185">Reference proteome</keyword>
<dbReference type="Proteomes" id="UP001215280">
    <property type="component" value="Unassembled WGS sequence"/>
</dbReference>